<sequence length="338" mass="37487">MTETDSDPKRCKEILESPLVPLAVAVTGHRKLKVEFNQNETGTVTIRRKNLKGTLSVNPVAVIGGDGLWKIAGGLEDGAVTPIADDGAFVLDALSEMRADLVCTFSRRQFDATQDLIVGRKPPPTRKQLDTDERDDDPKVSDVGIDPGWAELSGLLAEDGRTSEKKEQRERGEDIEDMKNKGRLEVLVAVTTQNSNHLTDNALYGEYRDLQHNQRQQPPPADHEQHSTTQSFRALIPQHREASTSASDLLPPSPLLERVGSPDLSCRRYWIGHRHWTQRSECHRAACHPPTQAIGATCGDHHPRSRGHEDLLAPCILEWDQALPIGSTQTGPPFFYVL</sequence>
<dbReference type="EMBL" id="JBFDAA010000014">
    <property type="protein sequence ID" value="KAL1122401.1"/>
    <property type="molecule type" value="Genomic_DNA"/>
</dbReference>
<keyword evidence="3" id="KW-1185">Reference proteome</keyword>
<organism evidence="2 3">
    <name type="scientific">Ranatra chinensis</name>
    <dbReference type="NCBI Taxonomy" id="642074"/>
    <lineage>
        <taxon>Eukaryota</taxon>
        <taxon>Metazoa</taxon>
        <taxon>Ecdysozoa</taxon>
        <taxon>Arthropoda</taxon>
        <taxon>Hexapoda</taxon>
        <taxon>Insecta</taxon>
        <taxon>Pterygota</taxon>
        <taxon>Neoptera</taxon>
        <taxon>Paraneoptera</taxon>
        <taxon>Hemiptera</taxon>
        <taxon>Heteroptera</taxon>
        <taxon>Panheteroptera</taxon>
        <taxon>Nepomorpha</taxon>
        <taxon>Nepidae</taxon>
        <taxon>Ranatrinae</taxon>
        <taxon>Ranatra</taxon>
    </lineage>
</organism>
<dbReference type="Proteomes" id="UP001558652">
    <property type="component" value="Unassembled WGS sequence"/>
</dbReference>
<gene>
    <name evidence="2" type="ORF">AAG570_003805</name>
</gene>
<accession>A0ABD0Y4P3</accession>
<evidence type="ECO:0000313" key="2">
    <source>
        <dbReference type="EMBL" id="KAL1122401.1"/>
    </source>
</evidence>
<name>A0ABD0Y4P3_9HEMI</name>
<proteinExistence type="predicted"/>
<protein>
    <submittedName>
        <fullName evidence="2">Uncharacterized protein</fullName>
    </submittedName>
</protein>
<feature type="compositionally biased region" description="Basic and acidic residues" evidence="1">
    <location>
        <begin position="158"/>
        <end position="178"/>
    </location>
</feature>
<dbReference type="AlphaFoldDB" id="A0ABD0Y4P3"/>
<feature type="compositionally biased region" description="Basic and acidic residues" evidence="1">
    <location>
        <begin position="127"/>
        <end position="140"/>
    </location>
</feature>
<feature type="region of interest" description="Disordered" evidence="1">
    <location>
        <begin position="118"/>
        <end position="178"/>
    </location>
</feature>
<evidence type="ECO:0000313" key="3">
    <source>
        <dbReference type="Proteomes" id="UP001558652"/>
    </source>
</evidence>
<comment type="caution">
    <text evidence="2">The sequence shown here is derived from an EMBL/GenBank/DDBJ whole genome shotgun (WGS) entry which is preliminary data.</text>
</comment>
<evidence type="ECO:0000256" key="1">
    <source>
        <dbReference type="SAM" id="MobiDB-lite"/>
    </source>
</evidence>
<reference evidence="2 3" key="1">
    <citation type="submission" date="2024-07" db="EMBL/GenBank/DDBJ databases">
        <title>Chromosome-level genome assembly of the water stick insect Ranatra chinensis (Heteroptera: Nepidae).</title>
        <authorList>
            <person name="Liu X."/>
        </authorList>
    </citation>
    <scope>NUCLEOTIDE SEQUENCE [LARGE SCALE GENOMIC DNA]</scope>
    <source>
        <strain evidence="2">Cailab_2021Rc</strain>
        <tissue evidence="2">Muscle</tissue>
    </source>
</reference>